<dbReference type="NCBIfam" id="NF033912">
    <property type="entry name" value="msc"/>
    <property type="match status" value="1"/>
</dbReference>
<protein>
    <submittedName>
        <fullName evidence="3">Mechanosensitive ion channel</fullName>
    </submittedName>
</protein>
<dbReference type="EMBL" id="BAAAJE010000032">
    <property type="protein sequence ID" value="GAA1164812.1"/>
    <property type="molecule type" value="Genomic_DNA"/>
</dbReference>
<feature type="transmembrane region" description="Helical" evidence="2">
    <location>
        <begin position="76"/>
        <end position="96"/>
    </location>
</feature>
<comment type="caution">
    <text evidence="3">The sequence shown here is derived from an EMBL/GenBank/DDBJ whole genome shotgun (WGS) entry which is preliminary data.</text>
</comment>
<dbReference type="PANTHER" id="PTHR30221">
    <property type="entry name" value="SMALL-CONDUCTANCE MECHANOSENSITIVE CHANNEL"/>
    <property type="match status" value="1"/>
</dbReference>
<evidence type="ECO:0000313" key="4">
    <source>
        <dbReference type="Proteomes" id="UP001499979"/>
    </source>
</evidence>
<dbReference type="Pfam" id="PF05552">
    <property type="entry name" value="MS_channel_1st_1"/>
    <property type="match status" value="2"/>
</dbReference>
<dbReference type="PANTHER" id="PTHR30221:SF1">
    <property type="entry name" value="SMALL-CONDUCTANCE MECHANOSENSITIVE CHANNEL"/>
    <property type="match status" value="1"/>
</dbReference>
<dbReference type="InterPro" id="IPR045275">
    <property type="entry name" value="MscS_archaea/bacteria_type"/>
</dbReference>
<feature type="compositionally biased region" description="Gly residues" evidence="1">
    <location>
        <begin position="251"/>
        <end position="261"/>
    </location>
</feature>
<reference evidence="3 4" key="1">
    <citation type="journal article" date="2019" name="Int. J. Syst. Evol. Microbiol.">
        <title>The Global Catalogue of Microorganisms (GCM) 10K type strain sequencing project: providing services to taxonomists for standard genome sequencing and annotation.</title>
        <authorList>
            <consortium name="The Broad Institute Genomics Platform"/>
            <consortium name="The Broad Institute Genome Sequencing Center for Infectious Disease"/>
            <person name="Wu L."/>
            <person name="Ma J."/>
        </authorList>
    </citation>
    <scope>NUCLEOTIDE SEQUENCE [LARGE SCALE GENOMIC DNA]</scope>
    <source>
        <strain evidence="3 4">JCM 11813</strain>
    </source>
</reference>
<feature type="transmembrane region" description="Helical" evidence="2">
    <location>
        <begin position="116"/>
        <end position="137"/>
    </location>
</feature>
<name>A0ABN1URN1_9ACTN</name>
<sequence>MEIKQSLQNGLDNLIGFIPNLIGCLVLLLVGFIVAKVVAGVVRKLLQKVGLDQRLHESDANEYVERVLPGASPSNGIARVVFWLVFVFFLFAAIGALKIPAVTTFMNQVLAYLPNVIAAILIFVVAALIAGAVAAGVTKLMGDTPTGKIVASIVPALVMVIAMFMILNQLKIAEEIVSIAFAATMGALALGLALAFGLGGRDVARRLLEDAYANGHRAKEQAKQDLQTGRARAEDAADRASTTSAYATGGSSLGGTGYPQG</sequence>
<accession>A0ABN1URN1</accession>
<feature type="compositionally biased region" description="Low complexity" evidence="1">
    <location>
        <begin position="239"/>
        <end position="250"/>
    </location>
</feature>
<keyword evidence="2" id="KW-0812">Transmembrane</keyword>
<feature type="transmembrane region" description="Helical" evidence="2">
    <location>
        <begin position="149"/>
        <end position="170"/>
    </location>
</feature>
<evidence type="ECO:0000313" key="3">
    <source>
        <dbReference type="EMBL" id="GAA1164812.1"/>
    </source>
</evidence>
<dbReference type="Proteomes" id="UP001499979">
    <property type="component" value="Unassembled WGS sequence"/>
</dbReference>
<organism evidence="3 4">
    <name type="scientific">Nocardioides aquiterrae</name>
    <dbReference type="NCBI Taxonomy" id="203799"/>
    <lineage>
        <taxon>Bacteria</taxon>
        <taxon>Bacillati</taxon>
        <taxon>Actinomycetota</taxon>
        <taxon>Actinomycetes</taxon>
        <taxon>Propionibacteriales</taxon>
        <taxon>Nocardioidaceae</taxon>
        <taxon>Nocardioides</taxon>
    </lineage>
</organism>
<gene>
    <name evidence="3" type="ORF">GCM10009606_48010</name>
</gene>
<feature type="transmembrane region" description="Helical" evidence="2">
    <location>
        <begin position="176"/>
        <end position="198"/>
    </location>
</feature>
<keyword evidence="2" id="KW-1133">Transmembrane helix</keyword>
<dbReference type="Gene3D" id="1.10.287.1260">
    <property type="match status" value="2"/>
</dbReference>
<proteinExistence type="predicted"/>
<keyword evidence="2" id="KW-0472">Membrane</keyword>
<keyword evidence="4" id="KW-1185">Reference proteome</keyword>
<evidence type="ECO:0000256" key="2">
    <source>
        <dbReference type="SAM" id="Phobius"/>
    </source>
</evidence>
<dbReference type="RefSeq" id="WP_343911043.1">
    <property type="nucleotide sequence ID" value="NZ_BAAAJE010000032.1"/>
</dbReference>
<feature type="transmembrane region" description="Helical" evidence="2">
    <location>
        <begin position="14"/>
        <end position="38"/>
    </location>
</feature>
<evidence type="ECO:0000256" key="1">
    <source>
        <dbReference type="SAM" id="MobiDB-lite"/>
    </source>
</evidence>
<dbReference type="InterPro" id="IPR008910">
    <property type="entry name" value="MSC_TM_helix"/>
</dbReference>
<feature type="region of interest" description="Disordered" evidence="1">
    <location>
        <begin position="223"/>
        <end position="261"/>
    </location>
</feature>